<organism evidence="2 3">
    <name type="scientific">Salirhabdus euzebyi</name>
    <dbReference type="NCBI Taxonomy" id="394506"/>
    <lineage>
        <taxon>Bacteria</taxon>
        <taxon>Bacillati</taxon>
        <taxon>Bacillota</taxon>
        <taxon>Bacilli</taxon>
        <taxon>Bacillales</taxon>
        <taxon>Bacillaceae</taxon>
        <taxon>Salirhabdus</taxon>
    </lineage>
</organism>
<name>A0A841Q6Z8_9BACI</name>
<dbReference type="GO" id="GO:0008999">
    <property type="term" value="F:protein-N-terminal-alanine acetyltransferase activity"/>
    <property type="evidence" value="ECO:0007669"/>
    <property type="project" value="TreeGrafter"/>
</dbReference>
<dbReference type="SUPFAM" id="SSF55729">
    <property type="entry name" value="Acyl-CoA N-acyltransferases (Nat)"/>
    <property type="match status" value="1"/>
</dbReference>
<evidence type="ECO:0000313" key="2">
    <source>
        <dbReference type="EMBL" id="MBB6454155.1"/>
    </source>
</evidence>
<proteinExistence type="predicted"/>
<dbReference type="PANTHER" id="PTHR43441">
    <property type="entry name" value="RIBOSOMAL-PROTEIN-SERINE ACETYLTRANSFERASE"/>
    <property type="match status" value="1"/>
</dbReference>
<keyword evidence="3" id="KW-1185">Reference proteome</keyword>
<keyword evidence="2" id="KW-0012">Acyltransferase</keyword>
<sequence>MFIFPVNQEISLKLLEKRDATKMIQAINDSRNYLREWLPWVDNMKVEEDYYPVIEMWIMQLARNDGFQAGIIYQNELVGMAGYHSIDWKNKQTSIGYWLAHGYQGKGIMTKVTEKLVSHAFTEYNLNRVEIRCGVENRKSRAIPERLGFHQEGIIRDGEYLYDHYHDVAIYSKLAAEWTRK</sequence>
<dbReference type="GO" id="GO:1990189">
    <property type="term" value="F:protein N-terminal-serine acetyltransferase activity"/>
    <property type="evidence" value="ECO:0007669"/>
    <property type="project" value="TreeGrafter"/>
</dbReference>
<gene>
    <name evidence="2" type="ORF">HNQ94_002606</name>
</gene>
<dbReference type="AlphaFoldDB" id="A0A841Q6Z8"/>
<reference evidence="2 3" key="1">
    <citation type="submission" date="2020-08" db="EMBL/GenBank/DDBJ databases">
        <title>Genomic Encyclopedia of Type Strains, Phase IV (KMG-IV): sequencing the most valuable type-strain genomes for metagenomic binning, comparative biology and taxonomic classification.</title>
        <authorList>
            <person name="Goeker M."/>
        </authorList>
    </citation>
    <scope>NUCLEOTIDE SEQUENCE [LARGE SCALE GENOMIC DNA]</scope>
    <source>
        <strain evidence="2 3">DSM 19612</strain>
    </source>
</reference>
<dbReference type="Pfam" id="PF13302">
    <property type="entry name" value="Acetyltransf_3"/>
    <property type="match status" value="1"/>
</dbReference>
<dbReference type="InterPro" id="IPR000182">
    <property type="entry name" value="GNAT_dom"/>
</dbReference>
<dbReference type="Proteomes" id="UP000581688">
    <property type="component" value="Unassembled WGS sequence"/>
</dbReference>
<dbReference type="EMBL" id="JACHGH010000007">
    <property type="protein sequence ID" value="MBB6454155.1"/>
    <property type="molecule type" value="Genomic_DNA"/>
</dbReference>
<dbReference type="InterPro" id="IPR051908">
    <property type="entry name" value="Ribosomal_N-acetyltransferase"/>
</dbReference>
<feature type="domain" description="N-acetyltransferase" evidence="1">
    <location>
        <begin position="15"/>
        <end position="177"/>
    </location>
</feature>
<comment type="caution">
    <text evidence="2">The sequence shown here is derived from an EMBL/GenBank/DDBJ whole genome shotgun (WGS) entry which is preliminary data.</text>
</comment>
<dbReference type="EC" id="2.3.1.-" evidence="2"/>
<dbReference type="PROSITE" id="PS51186">
    <property type="entry name" value="GNAT"/>
    <property type="match status" value="1"/>
</dbReference>
<dbReference type="InterPro" id="IPR016181">
    <property type="entry name" value="Acyl_CoA_acyltransferase"/>
</dbReference>
<evidence type="ECO:0000259" key="1">
    <source>
        <dbReference type="PROSITE" id="PS51186"/>
    </source>
</evidence>
<dbReference type="PANTHER" id="PTHR43441:SF12">
    <property type="entry name" value="RIBOSOMAL N-ACETYLTRANSFERASE YDAF-RELATED"/>
    <property type="match status" value="1"/>
</dbReference>
<protein>
    <submittedName>
        <fullName evidence="2">Ribosomal-protein-serine acetyltransferase</fullName>
        <ecNumber evidence="2">2.3.1.-</ecNumber>
    </submittedName>
</protein>
<dbReference type="GO" id="GO:0005737">
    <property type="term" value="C:cytoplasm"/>
    <property type="evidence" value="ECO:0007669"/>
    <property type="project" value="TreeGrafter"/>
</dbReference>
<dbReference type="Gene3D" id="3.40.630.30">
    <property type="match status" value="1"/>
</dbReference>
<dbReference type="RefSeq" id="WP_174496750.1">
    <property type="nucleotide sequence ID" value="NZ_CADDWK010000009.1"/>
</dbReference>
<accession>A0A841Q6Z8</accession>
<evidence type="ECO:0000313" key="3">
    <source>
        <dbReference type="Proteomes" id="UP000581688"/>
    </source>
</evidence>
<keyword evidence="2" id="KW-0808">Transferase</keyword>